<name>A0A016XCG3_9BURK</name>
<dbReference type="STRING" id="1458275.AZ34_01070"/>
<evidence type="ECO:0000313" key="2">
    <source>
        <dbReference type="Proteomes" id="UP000023268"/>
    </source>
</evidence>
<dbReference type="Proteomes" id="UP000023268">
    <property type="component" value="Unassembled WGS sequence"/>
</dbReference>
<comment type="caution">
    <text evidence="1">The sequence shown here is derived from an EMBL/GenBank/DDBJ whole genome shotgun (WGS) entry which is preliminary data.</text>
</comment>
<reference evidence="1 2" key="1">
    <citation type="submission" date="2014-02" db="EMBL/GenBank/DDBJ databases">
        <title>Draft Genome of Hylemonella gracilis isolated from the Niagara River.</title>
        <authorList>
            <person name="Pawlowski D.R."/>
            <person name="Koudelka G.B."/>
        </authorList>
    </citation>
    <scope>NUCLEOTIDE SEQUENCE [LARGE SCALE GENOMIC DNA]</scope>
    <source>
        <strain evidence="1 2">Niagara R</strain>
    </source>
</reference>
<sequence>MCMSKPVAIRLQWMRMGVVLSLFLAGPVEAGLELSVSQVELRKAGLGEGGWINAERTTLLLEQAWNLPEGGGLGFKLTLEREAWDFGGDHRFGAAPWQSVEQVVVSMPMRARLSEGVMLVLLPRLGWAGEDGARAGDARTEGFIGAVLKMFNPHRRLGLGIETVHTLAHAWELAPILIVDWRFDERWRLFNPPELGPAGSAGLELACLLGPGVELGLGVAERERNFRLAIDHARAAGGTGKVRQIQGFLHLSWTASPQVTWSAYAGAVLGGELALRDRADHRLGRDTINSAPVLGISGRLRF</sequence>
<proteinExistence type="predicted"/>
<protein>
    <submittedName>
        <fullName evidence="1">Uncharacterized protein</fullName>
    </submittedName>
</protein>
<dbReference type="eggNOG" id="ENOG502ZT65">
    <property type="taxonomic scope" value="Bacteria"/>
</dbReference>
<dbReference type="AlphaFoldDB" id="A0A016XCG3"/>
<dbReference type="EMBL" id="JEMG01000001">
    <property type="protein sequence ID" value="EYC49799.1"/>
    <property type="molecule type" value="Genomic_DNA"/>
</dbReference>
<accession>A0A016XCG3</accession>
<organism evidence="1 2">
    <name type="scientific">Hylemonella gracilis str. Niagara R</name>
    <dbReference type="NCBI Taxonomy" id="1458275"/>
    <lineage>
        <taxon>Bacteria</taxon>
        <taxon>Pseudomonadati</taxon>
        <taxon>Pseudomonadota</taxon>
        <taxon>Betaproteobacteria</taxon>
        <taxon>Burkholderiales</taxon>
        <taxon>Comamonadaceae</taxon>
        <taxon>Hylemonella</taxon>
    </lineage>
</organism>
<gene>
    <name evidence="1" type="ORF">AZ34_01070</name>
</gene>
<evidence type="ECO:0000313" key="1">
    <source>
        <dbReference type="EMBL" id="EYC49799.1"/>
    </source>
</evidence>